<accession>A0A1G1W331</accession>
<reference evidence="1 2" key="1">
    <citation type="journal article" date="2016" name="Nat. Commun.">
        <title>Thousands of microbial genomes shed light on interconnected biogeochemical processes in an aquifer system.</title>
        <authorList>
            <person name="Anantharaman K."/>
            <person name="Brown C.T."/>
            <person name="Hug L.A."/>
            <person name="Sharon I."/>
            <person name="Castelle C.J."/>
            <person name="Probst A.J."/>
            <person name="Thomas B.C."/>
            <person name="Singh A."/>
            <person name="Wilkins M.J."/>
            <person name="Karaoz U."/>
            <person name="Brodie E.L."/>
            <person name="Williams K.H."/>
            <person name="Hubbard S.S."/>
            <person name="Banfield J.F."/>
        </authorList>
    </citation>
    <scope>NUCLEOTIDE SEQUENCE [LARGE SCALE GENOMIC DNA]</scope>
</reference>
<protein>
    <recommendedName>
        <fullName evidence="3">Methylaspartate mutase</fullName>
    </recommendedName>
</protein>
<dbReference type="EMBL" id="MHCN01000009">
    <property type="protein sequence ID" value="OGY22072.1"/>
    <property type="molecule type" value="Genomic_DNA"/>
</dbReference>
<dbReference type="AlphaFoldDB" id="A0A1G1W331"/>
<sequence>MQQKFVTIDIGSSWTKLFLVNLDEQNLLNVERSVRLPTSLDDLSITINSLLSQIPKENGPKIFVSNLEGVEKLAKEAKAEFVKEEEATGHLTNFLREADSDCVVLDAGASNLGSHFVTEAVGKFLTFPINEITLENFFGNRRFRPHILPKNTKELEIEEAYARNYLAECFSGRPKEKKVLVAASGGPISGTPSLVRAALLISDILGAGDVAQVFFDREFFLPSFAALLARYKQLEAANLGAWFEPLGAFVSLGGSSQLSLDWGYSETQEAELGPDEISLIPAPTGQRINLSFTLPPAAKEKKTFSVTGGSLGILLDARAKPLPLSFGQETSRHQVAAWQKEVEKVAVL</sequence>
<gene>
    <name evidence="1" type="ORF">A2113_02590</name>
</gene>
<evidence type="ECO:0000313" key="2">
    <source>
        <dbReference type="Proteomes" id="UP000176299"/>
    </source>
</evidence>
<name>A0A1G1W331_9BACT</name>
<evidence type="ECO:0000313" key="1">
    <source>
        <dbReference type="EMBL" id="OGY22072.1"/>
    </source>
</evidence>
<organism evidence="1 2">
    <name type="scientific">Candidatus Woykebacteria bacterium GWA1_44_8</name>
    <dbReference type="NCBI Taxonomy" id="1802591"/>
    <lineage>
        <taxon>Bacteria</taxon>
        <taxon>Candidatus Woykeibacteriota</taxon>
    </lineage>
</organism>
<dbReference type="STRING" id="1802591.A2113_02590"/>
<evidence type="ECO:0008006" key="3">
    <source>
        <dbReference type="Google" id="ProtNLM"/>
    </source>
</evidence>
<proteinExistence type="predicted"/>
<comment type="caution">
    <text evidence="1">The sequence shown here is derived from an EMBL/GenBank/DDBJ whole genome shotgun (WGS) entry which is preliminary data.</text>
</comment>
<dbReference type="Proteomes" id="UP000176299">
    <property type="component" value="Unassembled WGS sequence"/>
</dbReference>